<evidence type="ECO:0000256" key="2">
    <source>
        <dbReference type="ARBA" id="ARBA00022723"/>
    </source>
</evidence>
<keyword evidence="8" id="KW-1185">Reference proteome</keyword>
<evidence type="ECO:0000256" key="5">
    <source>
        <dbReference type="SAM" id="SignalP"/>
    </source>
</evidence>
<evidence type="ECO:0000256" key="4">
    <source>
        <dbReference type="PROSITE-ProRule" id="PRU00433"/>
    </source>
</evidence>
<protein>
    <submittedName>
        <fullName evidence="7">Cytochrome c-553</fullName>
    </submittedName>
</protein>
<keyword evidence="5" id="KW-0732">Signal</keyword>
<dbReference type="Pfam" id="PF00034">
    <property type="entry name" value="Cytochrom_C"/>
    <property type="match status" value="1"/>
</dbReference>
<accession>A0ABN6WWP4</accession>
<organism evidence="7 8">
    <name type="scientific">Hydrogenimonas cancrithermarum</name>
    <dbReference type="NCBI Taxonomy" id="2993563"/>
    <lineage>
        <taxon>Bacteria</taxon>
        <taxon>Pseudomonadati</taxon>
        <taxon>Campylobacterota</taxon>
        <taxon>Epsilonproteobacteria</taxon>
        <taxon>Campylobacterales</taxon>
        <taxon>Hydrogenimonadaceae</taxon>
        <taxon>Hydrogenimonas</taxon>
    </lineage>
</organism>
<evidence type="ECO:0000313" key="7">
    <source>
        <dbReference type="EMBL" id="BDY13614.1"/>
    </source>
</evidence>
<evidence type="ECO:0000256" key="3">
    <source>
        <dbReference type="ARBA" id="ARBA00023004"/>
    </source>
</evidence>
<feature type="chain" id="PRO_5046571942" evidence="5">
    <location>
        <begin position="20"/>
        <end position="99"/>
    </location>
</feature>
<name>A0ABN6WWP4_9BACT</name>
<dbReference type="RefSeq" id="WP_286336562.1">
    <property type="nucleotide sequence ID" value="NZ_AP027370.1"/>
</dbReference>
<proteinExistence type="predicted"/>
<keyword evidence="2 4" id="KW-0479">Metal-binding</keyword>
<keyword evidence="3 4" id="KW-0408">Iron</keyword>
<sequence>MKKVTLALMLAGAASLVMADGAALFKKCAGCHGAKGEKKALGKSAVIGGMDVATLEADIKGYKAGTLNKHGMGMLMKGQVASMSDADIKAVAEYIHGLK</sequence>
<evidence type="ECO:0000313" key="8">
    <source>
        <dbReference type="Proteomes" id="UP001321445"/>
    </source>
</evidence>
<feature type="domain" description="Cytochrome c" evidence="6">
    <location>
        <begin position="16"/>
        <end position="99"/>
    </location>
</feature>
<dbReference type="PROSITE" id="PS51007">
    <property type="entry name" value="CYTC"/>
    <property type="match status" value="1"/>
</dbReference>
<dbReference type="Gene3D" id="1.10.760.10">
    <property type="entry name" value="Cytochrome c-like domain"/>
    <property type="match status" value="1"/>
</dbReference>
<keyword evidence="1 4" id="KW-0349">Heme</keyword>
<dbReference type="SUPFAM" id="SSF46626">
    <property type="entry name" value="Cytochrome c"/>
    <property type="match status" value="1"/>
</dbReference>
<feature type="signal peptide" evidence="5">
    <location>
        <begin position="1"/>
        <end position="19"/>
    </location>
</feature>
<reference evidence="7 8" key="1">
    <citation type="submission" date="2023-03" db="EMBL/GenBank/DDBJ databases">
        <title>Description of Hydrogenimonas sp. ISO32.</title>
        <authorList>
            <person name="Mino S."/>
            <person name="Fukazawa S."/>
            <person name="Sawabe T."/>
        </authorList>
    </citation>
    <scope>NUCLEOTIDE SEQUENCE [LARGE SCALE GENOMIC DNA]</scope>
    <source>
        <strain evidence="7 8">ISO32</strain>
    </source>
</reference>
<gene>
    <name evidence="7" type="ORF">HCR_19260</name>
</gene>
<dbReference type="Proteomes" id="UP001321445">
    <property type="component" value="Chromosome"/>
</dbReference>
<dbReference type="EMBL" id="AP027370">
    <property type="protein sequence ID" value="BDY13614.1"/>
    <property type="molecule type" value="Genomic_DNA"/>
</dbReference>
<evidence type="ECO:0000259" key="6">
    <source>
        <dbReference type="PROSITE" id="PS51007"/>
    </source>
</evidence>
<dbReference type="InterPro" id="IPR009056">
    <property type="entry name" value="Cyt_c-like_dom"/>
</dbReference>
<evidence type="ECO:0000256" key="1">
    <source>
        <dbReference type="ARBA" id="ARBA00022617"/>
    </source>
</evidence>
<dbReference type="InterPro" id="IPR036909">
    <property type="entry name" value="Cyt_c-like_dom_sf"/>
</dbReference>